<keyword evidence="4 6" id="KW-0472">Membrane</keyword>
<comment type="similarity">
    <text evidence="5">Belongs to the SAT4 family.</text>
</comment>
<feature type="transmembrane region" description="Helical" evidence="6">
    <location>
        <begin position="55"/>
        <end position="76"/>
    </location>
</feature>
<dbReference type="EMBL" id="MU001774">
    <property type="protein sequence ID" value="KAF2798922.1"/>
    <property type="molecule type" value="Genomic_DNA"/>
</dbReference>
<dbReference type="Proteomes" id="UP000799757">
    <property type="component" value="Unassembled WGS sequence"/>
</dbReference>
<evidence type="ECO:0000256" key="5">
    <source>
        <dbReference type="ARBA" id="ARBA00038359"/>
    </source>
</evidence>
<dbReference type="OrthoDB" id="5401779at2759"/>
<feature type="domain" description="Rhodopsin" evidence="7">
    <location>
        <begin position="9"/>
        <end position="172"/>
    </location>
</feature>
<reference evidence="8" key="1">
    <citation type="journal article" date="2020" name="Stud. Mycol.">
        <title>101 Dothideomycetes genomes: a test case for predicting lifestyles and emergence of pathogens.</title>
        <authorList>
            <person name="Haridas S."/>
            <person name="Albert R."/>
            <person name="Binder M."/>
            <person name="Bloem J."/>
            <person name="Labutti K."/>
            <person name="Salamov A."/>
            <person name="Andreopoulos B."/>
            <person name="Baker S."/>
            <person name="Barry K."/>
            <person name="Bills G."/>
            <person name="Bluhm B."/>
            <person name="Cannon C."/>
            <person name="Castanera R."/>
            <person name="Culley D."/>
            <person name="Daum C."/>
            <person name="Ezra D."/>
            <person name="Gonzalez J."/>
            <person name="Henrissat B."/>
            <person name="Kuo A."/>
            <person name="Liang C."/>
            <person name="Lipzen A."/>
            <person name="Lutzoni F."/>
            <person name="Magnuson J."/>
            <person name="Mondo S."/>
            <person name="Nolan M."/>
            <person name="Ohm R."/>
            <person name="Pangilinan J."/>
            <person name="Park H.-J."/>
            <person name="Ramirez L."/>
            <person name="Alfaro M."/>
            <person name="Sun H."/>
            <person name="Tritt A."/>
            <person name="Yoshinaga Y."/>
            <person name="Zwiers L.-H."/>
            <person name="Turgeon B."/>
            <person name="Goodwin S."/>
            <person name="Spatafora J."/>
            <person name="Crous P."/>
            <person name="Grigoriev I."/>
        </authorList>
    </citation>
    <scope>NUCLEOTIDE SEQUENCE</scope>
    <source>
        <strain evidence="8">CBS 109.77</strain>
    </source>
</reference>
<evidence type="ECO:0000259" key="7">
    <source>
        <dbReference type="Pfam" id="PF20684"/>
    </source>
</evidence>
<dbReference type="AlphaFoldDB" id="A0A6A6XR80"/>
<evidence type="ECO:0000256" key="4">
    <source>
        <dbReference type="ARBA" id="ARBA00023136"/>
    </source>
</evidence>
<dbReference type="InterPro" id="IPR052337">
    <property type="entry name" value="SAT4-like"/>
</dbReference>
<gene>
    <name evidence="8" type="ORF">K505DRAFT_87850</name>
</gene>
<comment type="subcellular location">
    <subcellularLocation>
        <location evidence="1">Membrane</location>
        <topology evidence="1">Multi-pass membrane protein</topology>
    </subcellularLocation>
</comment>
<dbReference type="Pfam" id="PF20684">
    <property type="entry name" value="Fung_rhodopsin"/>
    <property type="match status" value="1"/>
</dbReference>
<proteinExistence type="inferred from homology"/>
<evidence type="ECO:0000256" key="6">
    <source>
        <dbReference type="SAM" id="Phobius"/>
    </source>
</evidence>
<dbReference type="PANTHER" id="PTHR33048:SF92">
    <property type="entry name" value="INTEGRAL MEMBRANE PROTEIN"/>
    <property type="match status" value="1"/>
</dbReference>
<name>A0A6A6XR80_9PLEO</name>
<protein>
    <recommendedName>
        <fullName evidence="7">Rhodopsin domain-containing protein</fullName>
    </recommendedName>
</protein>
<keyword evidence="9" id="KW-1185">Reference proteome</keyword>
<dbReference type="InterPro" id="IPR049326">
    <property type="entry name" value="Rhodopsin_dom_fungi"/>
</dbReference>
<dbReference type="GO" id="GO:0016020">
    <property type="term" value="C:membrane"/>
    <property type="evidence" value="ECO:0007669"/>
    <property type="project" value="UniProtKB-SubCell"/>
</dbReference>
<evidence type="ECO:0000313" key="8">
    <source>
        <dbReference type="EMBL" id="KAF2798922.1"/>
    </source>
</evidence>
<evidence type="ECO:0000256" key="1">
    <source>
        <dbReference type="ARBA" id="ARBA00004141"/>
    </source>
</evidence>
<organism evidence="8 9">
    <name type="scientific">Melanomma pulvis-pyrius CBS 109.77</name>
    <dbReference type="NCBI Taxonomy" id="1314802"/>
    <lineage>
        <taxon>Eukaryota</taxon>
        <taxon>Fungi</taxon>
        <taxon>Dikarya</taxon>
        <taxon>Ascomycota</taxon>
        <taxon>Pezizomycotina</taxon>
        <taxon>Dothideomycetes</taxon>
        <taxon>Pleosporomycetidae</taxon>
        <taxon>Pleosporales</taxon>
        <taxon>Melanommataceae</taxon>
        <taxon>Melanomma</taxon>
    </lineage>
</organism>
<evidence type="ECO:0000256" key="2">
    <source>
        <dbReference type="ARBA" id="ARBA00022692"/>
    </source>
</evidence>
<keyword evidence="2 6" id="KW-0812">Transmembrane</keyword>
<sequence>MPLLIVHPAWVCIAASLACLLIMMIVLLLHCRPFHYNWSTPLEKAEYCYLLKPTIISLAGCGLIIDGVTWIMPHFVLWTLQLRRAHKIAITSIFALGILCEDWSFVHEPNWLANRSHSNTAFGISRITAFADLSLAGDITYDAASIIIWDMAQVSTAIILACCLLLRPVFERFILKGSTRIATKIRVHRKSSSIRVTTRIDVHPASIKPRLQSGFHDGFQEAESPTFEVERSLLVC</sequence>
<dbReference type="PANTHER" id="PTHR33048">
    <property type="entry name" value="PTH11-LIKE INTEGRAL MEMBRANE PROTEIN (AFU_ORTHOLOGUE AFUA_5G11245)"/>
    <property type="match status" value="1"/>
</dbReference>
<evidence type="ECO:0000313" key="9">
    <source>
        <dbReference type="Proteomes" id="UP000799757"/>
    </source>
</evidence>
<accession>A0A6A6XR80</accession>
<evidence type="ECO:0000256" key="3">
    <source>
        <dbReference type="ARBA" id="ARBA00022989"/>
    </source>
</evidence>
<keyword evidence="3 6" id="KW-1133">Transmembrane helix</keyword>